<accession>A0A6A5XNF1</accession>
<dbReference type="GeneID" id="54279757"/>
<organism evidence="1 2">
    <name type="scientific">Aaosphaeria arxii CBS 175.79</name>
    <dbReference type="NCBI Taxonomy" id="1450172"/>
    <lineage>
        <taxon>Eukaryota</taxon>
        <taxon>Fungi</taxon>
        <taxon>Dikarya</taxon>
        <taxon>Ascomycota</taxon>
        <taxon>Pezizomycotina</taxon>
        <taxon>Dothideomycetes</taxon>
        <taxon>Pleosporomycetidae</taxon>
        <taxon>Pleosporales</taxon>
        <taxon>Pleosporales incertae sedis</taxon>
        <taxon>Aaosphaeria</taxon>
    </lineage>
</organism>
<reference evidence="1" key="1">
    <citation type="journal article" date="2020" name="Stud. Mycol.">
        <title>101 Dothideomycetes genomes: a test case for predicting lifestyles and emergence of pathogens.</title>
        <authorList>
            <person name="Haridas S."/>
            <person name="Albert R."/>
            <person name="Binder M."/>
            <person name="Bloem J."/>
            <person name="Labutti K."/>
            <person name="Salamov A."/>
            <person name="Andreopoulos B."/>
            <person name="Baker S."/>
            <person name="Barry K."/>
            <person name="Bills G."/>
            <person name="Bluhm B."/>
            <person name="Cannon C."/>
            <person name="Castanera R."/>
            <person name="Culley D."/>
            <person name="Daum C."/>
            <person name="Ezra D."/>
            <person name="Gonzalez J."/>
            <person name="Henrissat B."/>
            <person name="Kuo A."/>
            <person name="Liang C."/>
            <person name="Lipzen A."/>
            <person name="Lutzoni F."/>
            <person name="Magnuson J."/>
            <person name="Mondo S."/>
            <person name="Nolan M."/>
            <person name="Ohm R."/>
            <person name="Pangilinan J."/>
            <person name="Park H.-J."/>
            <person name="Ramirez L."/>
            <person name="Alfaro M."/>
            <person name="Sun H."/>
            <person name="Tritt A."/>
            <person name="Yoshinaga Y."/>
            <person name="Zwiers L.-H."/>
            <person name="Turgeon B."/>
            <person name="Goodwin S."/>
            <person name="Spatafora J."/>
            <person name="Crous P."/>
            <person name="Grigoriev I."/>
        </authorList>
    </citation>
    <scope>NUCLEOTIDE SEQUENCE</scope>
    <source>
        <strain evidence="1">CBS 175.79</strain>
    </source>
</reference>
<proteinExistence type="predicted"/>
<dbReference type="EMBL" id="ML978071">
    <property type="protein sequence ID" value="KAF2013884.1"/>
    <property type="molecule type" value="Genomic_DNA"/>
</dbReference>
<protein>
    <submittedName>
        <fullName evidence="1">Uncharacterized protein</fullName>
    </submittedName>
</protein>
<name>A0A6A5XNF1_9PLEO</name>
<keyword evidence="2" id="KW-1185">Reference proteome</keyword>
<dbReference type="AlphaFoldDB" id="A0A6A5XNF1"/>
<gene>
    <name evidence="1" type="ORF">BU24DRAFT_249239</name>
</gene>
<evidence type="ECO:0000313" key="2">
    <source>
        <dbReference type="Proteomes" id="UP000799778"/>
    </source>
</evidence>
<sequence>MPFFAVPCSALPLLCPASMKLVSNDFDTAYICIWMPGNRPSYARGIRLPSFSHPIVVQSCHLIFVHRHMASTITSLQSKASLKFQNPILTKKKREEEASTNLS</sequence>
<dbReference type="Proteomes" id="UP000799778">
    <property type="component" value="Unassembled WGS sequence"/>
</dbReference>
<dbReference type="RefSeq" id="XP_033382223.1">
    <property type="nucleotide sequence ID" value="XM_033522360.1"/>
</dbReference>
<evidence type="ECO:0000313" key="1">
    <source>
        <dbReference type="EMBL" id="KAF2013884.1"/>
    </source>
</evidence>